<protein>
    <submittedName>
        <fullName evidence="1">Uncharacterized protein</fullName>
    </submittedName>
</protein>
<comment type="caution">
    <text evidence="1">The sequence shown here is derived from an EMBL/GenBank/DDBJ whole genome shotgun (WGS) entry which is preliminary data.</text>
</comment>
<proteinExistence type="predicted"/>
<evidence type="ECO:0000313" key="1">
    <source>
        <dbReference type="EMBL" id="KAI4460276.1"/>
    </source>
</evidence>
<organism evidence="1 2">
    <name type="scientific">Holotrichia oblita</name>
    <name type="common">Chafer beetle</name>
    <dbReference type="NCBI Taxonomy" id="644536"/>
    <lineage>
        <taxon>Eukaryota</taxon>
        <taxon>Metazoa</taxon>
        <taxon>Ecdysozoa</taxon>
        <taxon>Arthropoda</taxon>
        <taxon>Hexapoda</taxon>
        <taxon>Insecta</taxon>
        <taxon>Pterygota</taxon>
        <taxon>Neoptera</taxon>
        <taxon>Endopterygota</taxon>
        <taxon>Coleoptera</taxon>
        <taxon>Polyphaga</taxon>
        <taxon>Scarabaeiformia</taxon>
        <taxon>Scarabaeidae</taxon>
        <taxon>Melolonthinae</taxon>
        <taxon>Holotrichia</taxon>
    </lineage>
</organism>
<dbReference type="EMBL" id="CM043020">
    <property type="protein sequence ID" value="KAI4460276.1"/>
    <property type="molecule type" value="Genomic_DNA"/>
</dbReference>
<name>A0ACB9T0E8_HOLOL</name>
<sequence length="645" mass="72305">MSEHQLRVQRSLQKLTVPEWYKQSEVPREGFLLKKSPVRDTSRWTGTNSKTTSLNSLGSSTQSPLVLSPVPQNQPFVRWSTSKLNSTASSPCASTRSSFNARQPNGSISPSSLRSSFNYRQPYLGWRSQERLSRPRTPAERLANTILNHSNHQSSPQPQESPEIQTSIKEVTSAIVHYVSGLKPEEHNGEDRSQRSRSVSPRGSQKLCWLESSFVGTRPLDSPQTPVTLSESQTSTPVPPSTLRLDLQTHNDFTSMLLNARDTARPSPGSTTLEDVLDSLLGLPSSTRALSPSLQETVSANTSPVRDGESRLSDQFRRSSEGNEPPTRPSSVTRRVSFSSSPVLRCRYSRCGKIAIASTAEGQAFKNCHNCTYTYCSRACRRAHWEKHRKSCLFSRVGSLCRQVIASAKEKPETLHHLSVIARRGYLSQGLGAVKCFFPTPEAAEKFLTGGLENLGELTYICWKDLLPSEMGSQLYTELVKMCKHYNPDSKLVVYVSVCVVSEAPAAGAVKWERQLVSRCAKMRLSKDIRIPERDTETPETLILTSEPIKLEPVNRYREISFGNIQRHLRQRGVSLRRHYPEVFQQLQTYVDGQCDKFKAVTVYPRDTVTGKTFICIIMPESEPENLEKVMRAGVKVRTVDVLKD</sequence>
<evidence type="ECO:0000313" key="2">
    <source>
        <dbReference type="Proteomes" id="UP001056778"/>
    </source>
</evidence>
<dbReference type="Proteomes" id="UP001056778">
    <property type="component" value="Chromosome 6"/>
</dbReference>
<reference evidence="1" key="1">
    <citation type="submission" date="2022-04" db="EMBL/GenBank/DDBJ databases">
        <title>Chromosome-scale genome assembly of Holotrichia oblita Faldermann.</title>
        <authorList>
            <person name="Rongchong L."/>
        </authorList>
    </citation>
    <scope>NUCLEOTIDE SEQUENCE</scope>
    <source>
        <strain evidence="1">81SQS9</strain>
    </source>
</reference>
<keyword evidence="2" id="KW-1185">Reference proteome</keyword>
<gene>
    <name evidence="1" type="ORF">MML48_6g00006394</name>
</gene>
<accession>A0ACB9T0E8</accession>